<dbReference type="EMBL" id="FQUC01000027">
    <property type="protein sequence ID" value="SHG43084.1"/>
    <property type="molecule type" value="Genomic_DNA"/>
</dbReference>
<keyword evidence="2" id="KW-1185">Reference proteome</keyword>
<organism evidence="1 2">
    <name type="scientific">Dysgonomonas macrotermitis</name>
    <dbReference type="NCBI Taxonomy" id="1346286"/>
    <lineage>
        <taxon>Bacteria</taxon>
        <taxon>Pseudomonadati</taxon>
        <taxon>Bacteroidota</taxon>
        <taxon>Bacteroidia</taxon>
        <taxon>Bacteroidales</taxon>
        <taxon>Dysgonomonadaceae</taxon>
        <taxon>Dysgonomonas</taxon>
    </lineage>
</organism>
<dbReference type="AlphaFoldDB" id="A0A1M5JRA8"/>
<reference evidence="2" key="1">
    <citation type="submission" date="2016-11" db="EMBL/GenBank/DDBJ databases">
        <authorList>
            <person name="Varghese N."/>
            <person name="Submissions S."/>
        </authorList>
    </citation>
    <scope>NUCLEOTIDE SEQUENCE [LARGE SCALE GENOMIC DNA]</scope>
    <source>
        <strain evidence="2">DSM 27370</strain>
    </source>
</reference>
<sequence length="38" mass="4426">MPFLALFLLINHLKPILKHKENKHLPDGKCEINVEMNS</sequence>
<evidence type="ECO:0000313" key="1">
    <source>
        <dbReference type="EMBL" id="SHG43084.1"/>
    </source>
</evidence>
<accession>A0A1M5JRA8</accession>
<evidence type="ECO:0000313" key="2">
    <source>
        <dbReference type="Proteomes" id="UP000184480"/>
    </source>
</evidence>
<dbReference type="STRING" id="1346286.SAMN05444362_12720"/>
<name>A0A1M5JRA8_9BACT</name>
<gene>
    <name evidence="1" type="ORF">SAMN05444362_12720</name>
</gene>
<proteinExistence type="predicted"/>
<dbReference type="Proteomes" id="UP000184480">
    <property type="component" value="Unassembled WGS sequence"/>
</dbReference>
<protein>
    <submittedName>
        <fullName evidence="1">Uncharacterized protein</fullName>
    </submittedName>
</protein>